<sequence>MTTNPVPTGAQPARRERPLWLRSATIMVSIVAALFVIEAIDAASDFRMDYRFGIIPRQVDGLDGIAWAPLLHSDWAHLIGNVTVGAILGFLLLLARRFLIVTAIVWIVSGVGVWLTAPSYSFTVGASGVIFGWLTYLLIRGLFNRNVWQILIGVVLFLVYGSVLWGVLPSDPQVSWQGHLFGAVGGVLAAWFLSDRDRRKRSPSAEVRS</sequence>
<evidence type="ECO:0000256" key="5">
    <source>
        <dbReference type="ARBA" id="ARBA00022801"/>
    </source>
</evidence>
<keyword evidence="4 8" id="KW-0812">Transmembrane</keyword>
<dbReference type="SUPFAM" id="SSF144091">
    <property type="entry name" value="Rhomboid-like"/>
    <property type="match status" value="1"/>
</dbReference>
<evidence type="ECO:0000256" key="6">
    <source>
        <dbReference type="ARBA" id="ARBA00022989"/>
    </source>
</evidence>
<evidence type="ECO:0000256" key="8">
    <source>
        <dbReference type="SAM" id="Phobius"/>
    </source>
</evidence>
<dbReference type="OrthoDB" id="465874at2"/>
<evidence type="ECO:0000256" key="1">
    <source>
        <dbReference type="ARBA" id="ARBA00004141"/>
    </source>
</evidence>
<dbReference type="Gene3D" id="1.20.1540.10">
    <property type="entry name" value="Rhomboid-like"/>
    <property type="match status" value="1"/>
</dbReference>
<keyword evidence="5" id="KW-0378">Hydrolase</keyword>
<feature type="transmembrane region" description="Helical" evidence="8">
    <location>
        <begin position="75"/>
        <end position="93"/>
    </location>
</feature>
<dbReference type="AlphaFoldDB" id="M0QKP3"/>
<organism evidence="10 11">
    <name type="scientific">Gordonia soli NBRC 108243</name>
    <dbReference type="NCBI Taxonomy" id="1223545"/>
    <lineage>
        <taxon>Bacteria</taxon>
        <taxon>Bacillati</taxon>
        <taxon>Actinomycetota</taxon>
        <taxon>Actinomycetes</taxon>
        <taxon>Mycobacteriales</taxon>
        <taxon>Gordoniaceae</taxon>
        <taxon>Gordonia</taxon>
    </lineage>
</organism>
<feature type="transmembrane region" description="Helical" evidence="8">
    <location>
        <begin position="19"/>
        <end position="40"/>
    </location>
</feature>
<evidence type="ECO:0000256" key="2">
    <source>
        <dbReference type="ARBA" id="ARBA00009045"/>
    </source>
</evidence>
<dbReference type="InterPro" id="IPR035952">
    <property type="entry name" value="Rhomboid-like_sf"/>
</dbReference>
<dbReference type="GO" id="GO:0006508">
    <property type="term" value="P:proteolysis"/>
    <property type="evidence" value="ECO:0007669"/>
    <property type="project" value="UniProtKB-KW"/>
</dbReference>
<feature type="domain" description="Peptidase S54 rhomboid" evidence="9">
    <location>
        <begin position="68"/>
        <end position="195"/>
    </location>
</feature>
<feature type="transmembrane region" description="Helical" evidence="8">
    <location>
        <begin position="122"/>
        <end position="139"/>
    </location>
</feature>
<proteinExistence type="inferred from homology"/>
<dbReference type="STRING" id="1223545.GS4_20_01940"/>
<evidence type="ECO:0000313" key="10">
    <source>
        <dbReference type="EMBL" id="GAC69128.1"/>
    </source>
</evidence>
<feature type="transmembrane region" description="Helical" evidence="8">
    <location>
        <begin position="146"/>
        <end position="168"/>
    </location>
</feature>
<keyword evidence="6 8" id="KW-1133">Transmembrane helix</keyword>
<dbReference type="PANTHER" id="PTHR43066">
    <property type="entry name" value="RHOMBOID-RELATED PROTEIN"/>
    <property type="match status" value="1"/>
</dbReference>
<dbReference type="RefSeq" id="WP_007621869.1">
    <property type="nucleotide sequence ID" value="NZ_BANX01000020.1"/>
</dbReference>
<dbReference type="Proteomes" id="UP000011666">
    <property type="component" value="Unassembled WGS sequence"/>
</dbReference>
<comment type="similarity">
    <text evidence="2">Belongs to the peptidase S54 family.</text>
</comment>
<protein>
    <recommendedName>
        <fullName evidence="9">Peptidase S54 rhomboid domain-containing protein</fullName>
    </recommendedName>
</protein>
<evidence type="ECO:0000256" key="4">
    <source>
        <dbReference type="ARBA" id="ARBA00022692"/>
    </source>
</evidence>
<name>M0QKP3_9ACTN</name>
<keyword evidence="11" id="KW-1185">Reference proteome</keyword>
<dbReference type="GO" id="GO:0004252">
    <property type="term" value="F:serine-type endopeptidase activity"/>
    <property type="evidence" value="ECO:0007669"/>
    <property type="project" value="InterPro"/>
</dbReference>
<evidence type="ECO:0000313" key="11">
    <source>
        <dbReference type="Proteomes" id="UP000011666"/>
    </source>
</evidence>
<accession>M0QKP3</accession>
<evidence type="ECO:0000256" key="7">
    <source>
        <dbReference type="ARBA" id="ARBA00023136"/>
    </source>
</evidence>
<keyword evidence="3" id="KW-0645">Protease</keyword>
<evidence type="ECO:0000256" key="3">
    <source>
        <dbReference type="ARBA" id="ARBA00022670"/>
    </source>
</evidence>
<reference evidence="10 11" key="1">
    <citation type="submission" date="2013-01" db="EMBL/GenBank/DDBJ databases">
        <title>Whole genome shotgun sequence of Gordonia soli NBRC 108243.</title>
        <authorList>
            <person name="Isaki-Nakamura S."/>
            <person name="Hosoyama A."/>
            <person name="Tsuchikane K."/>
            <person name="Ando Y."/>
            <person name="Baba S."/>
            <person name="Ohji S."/>
            <person name="Hamada M."/>
            <person name="Tamura T."/>
            <person name="Yamazoe A."/>
            <person name="Yamazaki S."/>
            <person name="Fujita N."/>
        </authorList>
    </citation>
    <scope>NUCLEOTIDE SEQUENCE [LARGE SCALE GENOMIC DNA]</scope>
    <source>
        <strain evidence="10 11">NBRC 108243</strain>
    </source>
</reference>
<comment type="caution">
    <text evidence="10">The sequence shown here is derived from an EMBL/GenBank/DDBJ whole genome shotgun (WGS) entry which is preliminary data.</text>
</comment>
<dbReference type="InterPro" id="IPR022764">
    <property type="entry name" value="Peptidase_S54_rhomboid_dom"/>
</dbReference>
<comment type="subcellular location">
    <subcellularLocation>
        <location evidence="1">Membrane</location>
        <topology evidence="1">Multi-pass membrane protein</topology>
    </subcellularLocation>
</comment>
<keyword evidence="7 8" id="KW-0472">Membrane</keyword>
<dbReference type="Pfam" id="PF01694">
    <property type="entry name" value="Rhomboid"/>
    <property type="match status" value="1"/>
</dbReference>
<gene>
    <name evidence="10" type="ORF">GS4_20_01940</name>
</gene>
<dbReference type="GO" id="GO:0016020">
    <property type="term" value="C:membrane"/>
    <property type="evidence" value="ECO:0007669"/>
    <property type="project" value="UniProtKB-SubCell"/>
</dbReference>
<dbReference type="eggNOG" id="COG0705">
    <property type="taxonomic scope" value="Bacteria"/>
</dbReference>
<dbReference type="PANTHER" id="PTHR43066:SF1">
    <property type="entry name" value="RHOMBOID PROTEIN 2"/>
    <property type="match status" value="1"/>
</dbReference>
<dbReference type="EMBL" id="BANX01000020">
    <property type="protein sequence ID" value="GAC69128.1"/>
    <property type="molecule type" value="Genomic_DNA"/>
</dbReference>
<feature type="transmembrane region" description="Helical" evidence="8">
    <location>
        <begin position="98"/>
        <end position="116"/>
    </location>
</feature>
<feature type="transmembrane region" description="Helical" evidence="8">
    <location>
        <begin position="174"/>
        <end position="193"/>
    </location>
</feature>
<evidence type="ECO:0000259" key="9">
    <source>
        <dbReference type="Pfam" id="PF01694"/>
    </source>
</evidence>